<comment type="pathway">
    <text evidence="2 14">Lipid metabolism; fatty acid biosynthesis.</text>
</comment>
<evidence type="ECO:0000256" key="9">
    <source>
        <dbReference type="ARBA" id="ARBA00023098"/>
    </source>
</evidence>
<evidence type="ECO:0000259" key="15">
    <source>
        <dbReference type="SMART" id="SM00822"/>
    </source>
</evidence>
<evidence type="ECO:0000256" key="2">
    <source>
        <dbReference type="ARBA" id="ARBA00005194"/>
    </source>
</evidence>
<feature type="binding site" evidence="13">
    <location>
        <position position="189"/>
    </location>
    <ligand>
        <name>NADP(+)</name>
        <dbReference type="ChEBI" id="CHEBI:58349"/>
    </ligand>
</feature>
<dbReference type="Proteomes" id="UP000257055">
    <property type="component" value="Unassembled WGS sequence"/>
</dbReference>
<comment type="function">
    <text evidence="1 14">Catalyzes the NADPH-dependent reduction of beta-ketoacyl-ACP substrates to beta-hydroxyacyl-ACP products, the first reductive step in the elongation cycle of fatty acid biosynthesis.</text>
</comment>
<feature type="domain" description="Ketoreductase" evidence="15">
    <location>
        <begin position="7"/>
        <end position="187"/>
    </location>
</feature>
<sequence>MGKLSGKVAVVTGGSRGIGREIVLKLAEEGANIFFNYGGRADAAKETLDLISEFGIEAEAMKADVSSPEDVDAFFKEVVSRFGRIDILVNNAGITRDNLLMRMKEEEWDDVININLKGTFLCTKAVSRTMMKQRAGKILNMASVVGIVGNAGQANYVASKSGVIGLTKTTAREMAPRGINVNAVAPGFIQTDMTDELDEKTKEMMLDQIPLHAYGKTEDIANAVLFLVSDEASYITGQVLSVDGGMNM</sequence>
<dbReference type="PRINTS" id="PR00081">
    <property type="entry name" value="GDHRDH"/>
</dbReference>
<evidence type="ECO:0000256" key="12">
    <source>
        <dbReference type="PIRSR" id="PIRSR611284-1"/>
    </source>
</evidence>
<dbReference type="EC" id="1.1.1.100" evidence="14"/>
<dbReference type="InterPro" id="IPR050259">
    <property type="entry name" value="SDR"/>
</dbReference>
<evidence type="ECO:0000256" key="14">
    <source>
        <dbReference type="RuleBase" id="RU366074"/>
    </source>
</evidence>
<dbReference type="PRINTS" id="PR00080">
    <property type="entry name" value="SDRFAMILY"/>
</dbReference>
<dbReference type="NCBIfam" id="TIGR01830">
    <property type="entry name" value="3oxo_ACP_reduc"/>
    <property type="match status" value="1"/>
</dbReference>
<name>A0A3D8TPE5_9LIST</name>
<protein>
    <recommendedName>
        <fullName evidence="14">3-oxoacyl-[acyl-carrier-protein] reductase</fullName>
        <ecNumber evidence="14">1.1.1.100</ecNumber>
    </recommendedName>
</protein>
<dbReference type="PANTHER" id="PTHR42879:SF2">
    <property type="entry name" value="3-OXOACYL-[ACYL-CARRIER-PROTEIN] REDUCTASE FABG"/>
    <property type="match status" value="1"/>
</dbReference>
<dbReference type="CDD" id="cd05333">
    <property type="entry name" value="BKR_SDR_c"/>
    <property type="match status" value="1"/>
</dbReference>
<feature type="binding site" evidence="13">
    <location>
        <begin position="13"/>
        <end position="16"/>
    </location>
    <ligand>
        <name>NADP(+)</name>
        <dbReference type="ChEBI" id="CHEBI:58349"/>
    </ligand>
</feature>
<dbReference type="InterPro" id="IPR011284">
    <property type="entry name" value="3oxo_ACP_reduc"/>
</dbReference>
<evidence type="ECO:0000256" key="4">
    <source>
        <dbReference type="ARBA" id="ARBA00011881"/>
    </source>
</evidence>
<evidence type="ECO:0000256" key="3">
    <source>
        <dbReference type="ARBA" id="ARBA00006484"/>
    </source>
</evidence>
<dbReference type="GO" id="GO:0051287">
    <property type="term" value="F:NAD binding"/>
    <property type="evidence" value="ECO:0007669"/>
    <property type="project" value="UniProtKB-UniRule"/>
</dbReference>
<feature type="binding site" evidence="13">
    <location>
        <begin position="156"/>
        <end position="160"/>
    </location>
    <ligand>
        <name>NADP(+)</name>
        <dbReference type="ChEBI" id="CHEBI:58349"/>
    </ligand>
</feature>
<dbReference type="NCBIfam" id="NF005559">
    <property type="entry name" value="PRK07231.1"/>
    <property type="match status" value="1"/>
</dbReference>
<keyword evidence="8 14" id="KW-0560">Oxidoreductase</keyword>
<comment type="catalytic activity">
    <reaction evidence="11 14">
        <text>a (3R)-hydroxyacyl-[ACP] + NADP(+) = a 3-oxoacyl-[ACP] + NADPH + H(+)</text>
        <dbReference type="Rhea" id="RHEA:17397"/>
        <dbReference type="Rhea" id="RHEA-COMP:9916"/>
        <dbReference type="Rhea" id="RHEA-COMP:9945"/>
        <dbReference type="ChEBI" id="CHEBI:15378"/>
        <dbReference type="ChEBI" id="CHEBI:57783"/>
        <dbReference type="ChEBI" id="CHEBI:58349"/>
        <dbReference type="ChEBI" id="CHEBI:78776"/>
        <dbReference type="ChEBI" id="CHEBI:78827"/>
        <dbReference type="EC" id="1.1.1.100"/>
    </reaction>
</comment>
<evidence type="ECO:0000256" key="1">
    <source>
        <dbReference type="ARBA" id="ARBA00002607"/>
    </source>
</evidence>
<evidence type="ECO:0000256" key="13">
    <source>
        <dbReference type="PIRSR" id="PIRSR611284-2"/>
    </source>
</evidence>
<keyword evidence="7 13" id="KW-0521">NADP</keyword>
<dbReference type="PROSITE" id="PS00061">
    <property type="entry name" value="ADH_SHORT"/>
    <property type="match status" value="1"/>
</dbReference>
<feature type="active site" description="Proton acceptor" evidence="12">
    <location>
        <position position="156"/>
    </location>
</feature>
<feature type="binding site" evidence="13">
    <location>
        <position position="91"/>
    </location>
    <ligand>
        <name>NADP(+)</name>
        <dbReference type="ChEBI" id="CHEBI:58349"/>
    </ligand>
</feature>
<comment type="subunit">
    <text evidence="4 14">Homotetramer.</text>
</comment>
<keyword evidence="10 14" id="KW-0275">Fatty acid biosynthesis</keyword>
<evidence type="ECO:0000256" key="5">
    <source>
        <dbReference type="ARBA" id="ARBA00022516"/>
    </source>
</evidence>
<dbReference type="UniPathway" id="UPA00094"/>
<dbReference type="SMART" id="SM00822">
    <property type="entry name" value="PKS_KR"/>
    <property type="match status" value="1"/>
</dbReference>
<keyword evidence="6 14" id="KW-0276">Fatty acid metabolism</keyword>
<keyword evidence="17" id="KW-1185">Reference proteome</keyword>
<dbReference type="Gene3D" id="3.40.50.720">
    <property type="entry name" value="NAD(P)-binding Rossmann-like Domain"/>
    <property type="match status" value="1"/>
</dbReference>
<comment type="caution">
    <text evidence="16">The sequence shown here is derived from an EMBL/GenBank/DDBJ whole genome shotgun (WGS) entry which is preliminary data.</text>
</comment>
<dbReference type="GO" id="GO:0006633">
    <property type="term" value="P:fatty acid biosynthetic process"/>
    <property type="evidence" value="ECO:0007669"/>
    <property type="project" value="UniProtKB-UniPathway"/>
</dbReference>
<evidence type="ECO:0000256" key="11">
    <source>
        <dbReference type="ARBA" id="ARBA00048508"/>
    </source>
</evidence>
<proteinExistence type="inferred from homology"/>
<accession>A0A3D8TPE5</accession>
<evidence type="ECO:0000256" key="8">
    <source>
        <dbReference type="ARBA" id="ARBA00023002"/>
    </source>
</evidence>
<dbReference type="SUPFAM" id="SSF51735">
    <property type="entry name" value="NAD(P)-binding Rossmann-fold domains"/>
    <property type="match status" value="1"/>
</dbReference>
<gene>
    <name evidence="16" type="ORF">UR08_05880</name>
</gene>
<evidence type="ECO:0000313" key="17">
    <source>
        <dbReference type="Proteomes" id="UP000257055"/>
    </source>
</evidence>
<reference evidence="17" key="1">
    <citation type="submission" date="2015-04" db="EMBL/GenBank/DDBJ databases">
        <authorList>
            <person name="Schardt J."/>
            <person name="Mueller-Herbst S."/>
            <person name="Scherer S."/>
            <person name="Huptas C."/>
        </authorList>
    </citation>
    <scope>NUCLEOTIDE SEQUENCE [LARGE SCALE GENOMIC DNA]</scope>
    <source>
        <strain evidence="17">Kiel-L1</strain>
    </source>
</reference>
<evidence type="ECO:0000256" key="10">
    <source>
        <dbReference type="ARBA" id="ARBA00023160"/>
    </source>
</evidence>
<evidence type="ECO:0000313" key="16">
    <source>
        <dbReference type="EMBL" id="RDX00531.1"/>
    </source>
</evidence>
<keyword evidence="5 14" id="KW-0444">Lipid biosynthesis</keyword>
<dbReference type="FunFam" id="3.40.50.720:FF:000037">
    <property type="entry name" value="3-oxoacyl-[acyl-carrier-protein] reductase FabG"/>
    <property type="match status" value="1"/>
</dbReference>
<dbReference type="EMBL" id="LARY01000002">
    <property type="protein sequence ID" value="RDX00531.1"/>
    <property type="molecule type" value="Genomic_DNA"/>
</dbReference>
<dbReference type="InterPro" id="IPR036291">
    <property type="entry name" value="NAD(P)-bd_dom_sf"/>
</dbReference>
<dbReference type="NCBIfam" id="NF009466">
    <property type="entry name" value="PRK12826.1-2"/>
    <property type="match status" value="1"/>
</dbReference>
<keyword evidence="9 14" id="KW-0443">Lipid metabolism</keyword>
<organism evidence="16 17">
    <name type="scientific">Listeria kieliensis</name>
    <dbReference type="NCBI Taxonomy" id="1621700"/>
    <lineage>
        <taxon>Bacteria</taxon>
        <taxon>Bacillati</taxon>
        <taxon>Bacillota</taxon>
        <taxon>Bacilli</taxon>
        <taxon>Bacillales</taxon>
        <taxon>Listeriaceae</taxon>
        <taxon>Listeria</taxon>
    </lineage>
</organism>
<dbReference type="RefSeq" id="WP_115752765.1">
    <property type="nucleotide sequence ID" value="NZ_LARY01000002.1"/>
</dbReference>
<dbReference type="PANTHER" id="PTHR42879">
    <property type="entry name" value="3-OXOACYL-(ACYL-CARRIER-PROTEIN) REDUCTASE"/>
    <property type="match status" value="1"/>
</dbReference>
<dbReference type="GO" id="GO:0004316">
    <property type="term" value="F:3-oxoacyl-[acyl-carrier-protein] reductase (NADPH) activity"/>
    <property type="evidence" value="ECO:0007669"/>
    <property type="project" value="UniProtKB-UniRule"/>
</dbReference>
<dbReference type="InterPro" id="IPR020904">
    <property type="entry name" value="Sc_DH/Rdtase_CS"/>
</dbReference>
<comment type="similarity">
    <text evidence="3 14">Belongs to the short-chain dehydrogenases/reductases (SDR) family.</text>
</comment>
<dbReference type="Pfam" id="PF13561">
    <property type="entry name" value="adh_short_C2"/>
    <property type="match status" value="1"/>
</dbReference>
<evidence type="ECO:0000256" key="6">
    <source>
        <dbReference type="ARBA" id="ARBA00022832"/>
    </source>
</evidence>
<dbReference type="InterPro" id="IPR002347">
    <property type="entry name" value="SDR_fam"/>
</dbReference>
<dbReference type="AlphaFoldDB" id="A0A3D8TPE5"/>
<evidence type="ECO:0000256" key="7">
    <source>
        <dbReference type="ARBA" id="ARBA00022857"/>
    </source>
</evidence>
<dbReference type="InterPro" id="IPR057326">
    <property type="entry name" value="KR_dom"/>
</dbReference>